<evidence type="ECO:0000313" key="3">
    <source>
        <dbReference type="EMBL" id="MFC3127559.1"/>
    </source>
</evidence>
<dbReference type="PANTHER" id="PTHR30143">
    <property type="entry name" value="ACID HYDRATASE"/>
    <property type="match status" value="1"/>
</dbReference>
<evidence type="ECO:0000259" key="2">
    <source>
        <dbReference type="Pfam" id="PF01557"/>
    </source>
</evidence>
<name>A0ABV7G4B7_9PROT</name>
<dbReference type="Pfam" id="PF01557">
    <property type="entry name" value="FAA_hydrolase"/>
    <property type="match status" value="1"/>
</dbReference>
<organism evidence="3 4">
    <name type="scientific">Teichococcus globiformis</name>
    <dbReference type="NCBI Taxonomy" id="2307229"/>
    <lineage>
        <taxon>Bacteria</taxon>
        <taxon>Pseudomonadati</taxon>
        <taxon>Pseudomonadota</taxon>
        <taxon>Alphaproteobacteria</taxon>
        <taxon>Acetobacterales</taxon>
        <taxon>Roseomonadaceae</taxon>
        <taxon>Roseomonas</taxon>
    </lineage>
</organism>
<evidence type="ECO:0000313" key="4">
    <source>
        <dbReference type="Proteomes" id="UP001595593"/>
    </source>
</evidence>
<gene>
    <name evidence="3" type="ORF">ACFOD4_21050</name>
</gene>
<dbReference type="InterPro" id="IPR011234">
    <property type="entry name" value="Fumarylacetoacetase-like_C"/>
</dbReference>
<dbReference type="InterPro" id="IPR036663">
    <property type="entry name" value="Fumarylacetoacetase_C_sf"/>
</dbReference>
<proteinExistence type="predicted"/>
<dbReference type="SUPFAM" id="SSF56529">
    <property type="entry name" value="FAH"/>
    <property type="match status" value="1"/>
</dbReference>
<dbReference type="EMBL" id="JBHRTN010000029">
    <property type="protein sequence ID" value="MFC3127559.1"/>
    <property type="molecule type" value="Genomic_DNA"/>
</dbReference>
<dbReference type="PANTHER" id="PTHR30143:SF0">
    <property type="entry name" value="2-KETO-4-PENTENOATE HYDRATASE"/>
    <property type="match status" value="1"/>
</dbReference>
<dbReference type="RefSeq" id="WP_379599672.1">
    <property type="nucleotide sequence ID" value="NZ_JBHRTN010000029.1"/>
</dbReference>
<keyword evidence="1" id="KW-0456">Lyase</keyword>
<protein>
    <submittedName>
        <fullName evidence="3">2-keto-4-pentenoate hydratase</fullName>
    </submittedName>
</protein>
<evidence type="ECO:0000256" key="1">
    <source>
        <dbReference type="ARBA" id="ARBA00023239"/>
    </source>
</evidence>
<accession>A0ABV7G4B7</accession>
<dbReference type="Gene3D" id="3.90.850.10">
    <property type="entry name" value="Fumarylacetoacetase-like, C-terminal domain"/>
    <property type="match status" value="1"/>
</dbReference>
<dbReference type="Proteomes" id="UP001595593">
    <property type="component" value="Unassembled WGS sequence"/>
</dbReference>
<sequence>MATDFQAAANALLRARRTRVPLDALPAAARPTSIDDVQAIQELVAAELGPIVAWKVGAATPSAEPGGAPIHAATLRHGSEPFRATDFNLIGVEGEIGFTLGSDLPSRDTPYTREEILEALATMHPMIELVDSRFRAIGSDKLSHAADQGSHGALVVGPALADWRHIDPIAMPVRLTLNGKVALEKIGGNSAGEPIRLIQWLANTGSRPYGGLKAGMVITTGSCTGMPMVEPGVRVRVEFEGVGAVETAVL</sequence>
<keyword evidence="4" id="KW-1185">Reference proteome</keyword>
<comment type="caution">
    <text evidence="3">The sequence shown here is derived from an EMBL/GenBank/DDBJ whole genome shotgun (WGS) entry which is preliminary data.</text>
</comment>
<reference evidence="4" key="1">
    <citation type="journal article" date="2019" name="Int. J. Syst. Evol. Microbiol.">
        <title>The Global Catalogue of Microorganisms (GCM) 10K type strain sequencing project: providing services to taxonomists for standard genome sequencing and annotation.</title>
        <authorList>
            <consortium name="The Broad Institute Genomics Platform"/>
            <consortium name="The Broad Institute Genome Sequencing Center for Infectious Disease"/>
            <person name="Wu L."/>
            <person name="Ma J."/>
        </authorList>
    </citation>
    <scope>NUCLEOTIDE SEQUENCE [LARGE SCALE GENOMIC DNA]</scope>
    <source>
        <strain evidence="4">KCTC 52094</strain>
    </source>
</reference>
<feature type="domain" description="Fumarylacetoacetase-like C-terminal" evidence="2">
    <location>
        <begin position="82"/>
        <end position="249"/>
    </location>
</feature>
<dbReference type="InterPro" id="IPR050772">
    <property type="entry name" value="Hydratase-Decarb/MhpD_sf"/>
</dbReference>